<dbReference type="EMBL" id="CAJOBA010000001">
    <property type="protein sequence ID" value="CAF3491616.1"/>
    <property type="molecule type" value="Genomic_DNA"/>
</dbReference>
<keyword evidence="8" id="KW-0547">Nucleotide-binding</keyword>
<dbReference type="Gene3D" id="3.40.50.460">
    <property type="entry name" value="Phosphofructokinase domain"/>
    <property type="match status" value="1"/>
</dbReference>
<dbReference type="PANTHER" id="PTHR13697:SF4">
    <property type="entry name" value="ATP-DEPENDENT 6-PHOSPHOFRUCTOKINASE"/>
    <property type="match status" value="1"/>
</dbReference>
<evidence type="ECO:0000256" key="5">
    <source>
        <dbReference type="ARBA" id="ARBA00022490"/>
    </source>
</evidence>
<dbReference type="EC" id="2.7.1.11" evidence="4"/>
<evidence type="ECO:0000256" key="6">
    <source>
        <dbReference type="ARBA" id="ARBA00022679"/>
    </source>
</evidence>
<comment type="subcellular location">
    <subcellularLocation>
        <location evidence="2">Cytoplasm</location>
    </subcellularLocation>
</comment>
<evidence type="ECO:0000313" key="15">
    <source>
        <dbReference type="EMBL" id="CAF0720602.1"/>
    </source>
</evidence>
<dbReference type="GO" id="GO:0061621">
    <property type="term" value="P:canonical glycolysis"/>
    <property type="evidence" value="ECO:0007669"/>
    <property type="project" value="TreeGrafter"/>
</dbReference>
<evidence type="ECO:0000256" key="8">
    <source>
        <dbReference type="ARBA" id="ARBA00022741"/>
    </source>
</evidence>
<dbReference type="GO" id="GO:0006002">
    <property type="term" value="P:fructose 6-phosphate metabolic process"/>
    <property type="evidence" value="ECO:0007669"/>
    <property type="project" value="InterPro"/>
</dbReference>
<evidence type="ECO:0000313" key="17">
    <source>
        <dbReference type="Proteomes" id="UP000682733"/>
    </source>
</evidence>
<dbReference type="Gene3D" id="3.40.50.450">
    <property type="match status" value="1"/>
</dbReference>
<protein>
    <recommendedName>
        <fullName evidence="4">6-phosphofructokinase</fullName>
        <ecNumber evidence="4">2.7.1.11</ecNumber>
    </recommendedName>
</protein>
<dbReference type="GO" id="GO:0046872">
    <property type="term" value="F:metal ion binding"/>
    <property type="evidence" value="ECO:0007669"/>
    <property type="project" value="UniProtKB-KW"/>
</dbReference>
<comment type="cofactor">
    <cofactor evidence="1">
        <name>Mg(2+)</name>
        <dbReference type="ChEBI" id="CHEBI:18420"/>
    </cofactor>
</comment>
<organism evidence="16 17">
    <name type="scientific">Didymodactylos carnosus</name>
    <dbReference type="NCBI Taxonomy" id="1234261"/>
    <lineage>
        <taxon>Eukaryota</taxon>
        <taxon>Metazoa</taxon>
        <taxon>Spiralia</taxon>
        <taxon>Gnathifera</taxon>
        <taxon>Rotifera</taxon>
        <taxon>Eurotatoria</taxon>
        <taxon>Bdelloidea</taxon>
        <taxon>Philodinida</taxon>
        <taxon>Philodinidae</taxon>
        <taxon>Didymodactylos</taxon>
    </lineage>
</organism>
<dbReference type="GO" id="GO:0042802">
    <property type="term" value="F:identical protein binding"/>
    <property type="evidence" value="ECO:0007669"/>
    <property type="project" value="TreeGrafter"/>
</dbReference>
<dbReference type="GO" id="GO:0005945">
    <property type="term" value="C:6-phosphofructokinase complex"/>
    <property type="evidence" value="ECO:0007669"/>
    <property type="project" value="TreeGrafter"/>
</dbReference>
<keyword evidence="12" id="KW-0324">Glycolysis</keyword>
<comment type="catalytic activity">
    <reaction evidence="13">
        <text>beta-D-fructose 6-phosphate + ATP = beta-D-fructose 1,6-bisphosphate + ADP + H(+)</text>
        <dbReference type="Rhea" id="RHEA:16109"/>
        <dbReference type="ChEBI" id="CHEBI:15378"/>
        <dbReference type="ChEBI" id="CHEBI:30616"/>
        <dbReference type="ChEBI" id="CHEBI:32966"/>
        <dbReference type="ChEBI" id="CHEBI:57634"/>
        <dbReference type="ChEBI" id="CHEBI:456216"/>
        <dbReference type="EC" id="2.7.1.11"/>
    </reaction>
</comment>
<keyword evidence="6" id="KW-0808">Transferase</keyword>
<keyword evidence="9" id="KW-0418">Kinase</keyword>
<evidence type="ECO:0000256" key="9">
    <source>
        <dbReference type="ARBA" id="ARBA00022777"/>
    </source>
</evidence>
<dbReference type="GO" id="GO:0005524">
    <property type="term" value="F:ATP binding"/>
    <property type="evidence" value="ECO:0007669"/>
    <property type="project" value="UniProtKB-KW"/>
</dbReference>
<reference evidence="16" key="1">
    <citation type="submission" date="2021-02" db="EMBL/GenBank/DDBJ databases">
        <authorList>
            <person name="Nowell W R."/>
        </authorList>
    </citation>
    <scope>NUCLEOTIDE SEQUENCE</scope>
</reference>
<dbReference type="InterPro" id="IPR012003">
    <property type="entry name" value="ATP_PFK_prok-type"/>
</dbReference>
<dbReference type="PIRSF" id="PIRSF000532">
    <property type="entry name" value="ATP_PFK_prok"/>
    <property type="match status" value="1"/>
</dbReference>
<evidence type="ECO:0000313" key="16">
    <source>
        <dbReference type="EMBL" id="CAF3491616.1"/>
    </source>
</evidence>
<sequence>MNAAVRALALLAINVKIVPFYVQNGYEGLHSGKIYPLDDRTFLNLSLTMGGSRIGSSRFEAMKQEKVRMEMVEQLLAKNIETLVVIGGDGSYFGASLLAQAGINVIGLPGTIDNDVSSTGITIGFDTSLNGIVTNVNAIQDTARSHNMCHLVEVMGRHSPDLAIHAAIATGANLVITNENVMQPVEITKKIKEFLTNGATSLIILISENIYGIEKLPSLSEIAKLITSECGIQTRASVLGYSQRGGKPTAAENVNAALMAKTAIDNLINGKKNFTVGLNGTSAYITPIEQAVKIVKPSRKEMILLANTLGNSR</sequence>
<feature type="domain" description="Phosphofructokinase" evidence="14">
    <location>
        <begin position="1"/>
        <end position="265"/>
    </location>
</feature>
<evidence type="ECO:0000256" key="3">
    <source>
        <dbReference type="ARBA" id="ARBA00004679"/>
    </source>
</evidence>
<keyword evidence="5" id="KW-0963">Cytoplasm</keyword>
<dbReference type="NCBIfam" id="NF002872">
    <property type="entry name" value="PRK03202.1"/>
    <property type="match status" value="1"/>
</dbReference>
<dbReference type="GO" id="GO:0030388">
    <property type="term" value="P:fructose 1,6-bisphosphate metabolic process"/>
    <property type="evidence" value="ECO:0007669"/>
    <property type="project" value="TreeGrafter"/>
</dbReference>
<comment type="pathway">
    <text evidence="3">Carbohydrate degradation; glycolysis; D-glyceraldehyde 3-phosphate and glycerone phosphate from D-glucose: step 3/4.</text>
</comment>
<keyword evidence="10" id="KW-0067">ATP-binding</keyword>
<dbReference type="Pfam" id="PF00365">
    <property type="entry name" value="PFK"/>
    <property type="match status" value="1"/>
</dbReference>
<evidence type="ECO:0000256" key="10">
    <source>
        <dbReference type="ARBA" id="ARBA00022840"/>
    </source>
</evidence>
<evidence type="ECO:0000256" key="12">
    <source>
        <dbReference type="ARBA" id="ARBA00023152"/>
    </source>
</evidence>
<dbReference type="SUPFAM" id="SSF53784">
    <property type="entry name" value="Phosphofructokinase"/>
    <property type="match status" value="1"/>
</dbReference>
<accession>A0A8S2GGX5</accession>
<dbReference type="PRINTS" id="PR00476">
    <property type="entry name" value="PHFRCTKINASE"/>
</dbReference>
<evidence type="ECO:0000256" key="13">
    <source>
        <dbReference type="ARBA" id="ARBA00048070"/>
    </source>
</evidence>
<dbReference type="InterPro" id="IPR035966">
    <property type="entry name" value="PKF_sf"/>
</dbReference>
<dbReference type="Proteomes" id="UP000682733">
    <property type="component" value="Unassembled WGS sequence"/>
</dbReference>
<evidence type="ECO:0000256" key="4">
    <source>
        <dbReference type="ARBA" id="ARBA00012055"/>
    </source>
</evidence>
<evidence type="ECO:0000256" key="2">
    <source>
        <dbReference type="ARBA" id="ARBA00004496"/>
    </source>
</evidence>
<dbReference type="GO" id="GO:0003872">
    <property type="term" value="F:6-phosphofructokinase activity"/>
    <property type="evidence" value="ECO:0007669"/>
    <property type="project" value="UniProtKB-EC"/>
</dbReference>
<dbReference type="InterPro" id="IPR000023">
    <property type="entry name" value="Phosphofructokinase_dom"/>
</dbReference>
<evidence type="ECO:0000256" key="7">
    <source>
        <dbReference type="ARBA" id="ARBA00022723"/>
    </source>
</evidence>
<evidence type="ECO:0000259" key="14">
    <source>
        <dbReference type="Pfam" id="PF00365"/>
    </source>
</evidence>
<evidence type="ECO:0000256" key="1">
    <source>
        <dbReference type="ARBA" id="ARBA00001946"/>
    </source>
</evidence>
<proteinExistence type="predicted"/>
<dbReference type="AlphaFoldDB" id="A0A8S2GGX5"/>
<dbReference type="PANTHER" id="PTHR13697">
    <property type="entry name" value="PHOSPHOFRUCTOKINASE"/>
    <property type="match status" value="1"/>
</dbReference>
<name>A0A8S2GGX5_9BILA</name>
<evidence type="ECO:0000256" key="11">
    <source>
        <dbReference type="ARBA" id="ARBA00022842"/>
    </source>
</evidence>
<dbReference type="Proteomes" id="UP000677228">
    <property type="component" value="Unassembled WGS sequence"/>
</dbReference>
<dbReference type="GO" id="GO:0070095">
    <property type="term" value="F:fructose-6-phosphate binding"/>
    <property type="evidence" value="ECO:0007669"/>
    <property type="project" value="TreeGrafter"/>
</dbReference>
<dbReference type="EMBL" id="CAJNOK010000001">
    <property type="protein sequence ID" value="CAF0720602.1"/>
    <property type="molecule type" value="Genomic_DNA"/>
</dbReference>
<dbReference type="InterPro" id="IPR022953">
    <property type="entry name" value="ATP_PFK"/>
</dbReference>
<keyword evidence="7" id="KW-0479">Metal-binding</keyword>
<keyword evidence="11" id="KW-0460">Magnesium</keyword>
<dbReference type="GO" id="GO:0016208">
    <property type="term" value="F:AMP binding"/>
    <property type="evidence" value="ECO:0007669"/>
    <property type="project" value="TreeGrafter"/>
</dbReference>
<comment type="caution">
    <text evidence="16">The sequence shown here is derived from an EMBL/GenBank/DDBJ whole genome shotgun (WGS) entry which is preliminary data.</text>
</comment>
<gene>
    <name evidence="15" type="ORF">OVA965_LOCUS3</name>
    <name evidence="16" type="ORF">TMI583_LOCUS3</name>
</gene>
<dbReference type="GO" id="GO:0048029">
    <property type="term" value="F:monosaccharide binding"/>
    <property type="evidence" value="ECO:0007669"/>
    <property type="project" value="TreeGrafter"/>
</dbReference>